<evidence type="ECO:0000313" key="3">
    <source>
        <dbReference type="Proteomes" id="UP001519460"/>
    </source>
</evidence>
<protein>
    <submittedName>
        <fullName evidence="2">Uncharacterized protein</fullName>
    </submittedName>
</protein>
<keyword evidence="1" id="KW-1133">Transmembrane helix</keyword>
<gene>
    <name evidence="2" type="ORF">BaRGS_00001135</name>
</gene>
<comment type="caution">
    <text evidence="2">The sequence shown here is derived from an EMBL/GenBank/DDBJ whole genome shotgun (WGS) entry which is preliminary data.</text>
</comment>
<keyword evidence="1" id="KW-0812">Transmembrane</keyword>
<organism evidence="2 3">
    <name type="scientific">Batillaria attramentaria</name>
    <dbReference type="NCBI Taxonomy" id="370345"/>
    <lineage>
        <taxon>Eukaryota</taxon>
        <taxon>Metazoa</taxon>
        <taxon>Spiralia</taxon>
        <taxon>Lophotrochozoa</taxon>
        <taxon>Mollusca</taxon>
        <taxon>Gastropoda</taxon>
        <taxon>Caenogastropoda</taxon>
        <taxon>Sorbeoconcha</taxon>
        <taxon>Cerithioidea</taxon>
        <taxon>Batillariidae</taxon>
        <taxon>Batillaria</taxon>
    </lineage>
</organism>
<name>A0ABD0M5J0_9CAEN</name>
<evidence type="ECO:0000313" key="2">
    <source>
        <dbReference type="EMBL" id="KAK7507200.1"/>
    </source>
</evidence>
<keyword evidence="1" id="KW-0472">Membrane</keyword>
<reference evidence="2 3" key="1">
    <citation type="journal article" date="2023" name="Sci. Data">
        <title>Genome assembly of the Korean intertidal mud-creeper Batillaria attramentaria.</title>
        <authorList>
            <person name="Patra A.K."/>
            <person name="Ho P.T."/>
            <person name="Jun S."/>
            <person name="Lee S.J."/>
            <person name="Kim Y."/>
            <person name="Won Y.J."/>
        </authorList>
    </citation>
    <scope>NUCLEOTIDE SEQUENCE [LARGE SCALE GENOMIC DNA]</scope>
    <source>
        <strain evidence="2">Wonlab-2016</strain>
    </source>
</reference>
<evidence type="ECO:0000256" key="1">
    <source>
        <dbReference type="SAM" id="Phobius"/>
    </source>
</evidence>
<sequence length="110" mass="12180">MVMNSCLQACLPAPVQWLSFNPGSGINAYDIKPKLLAPDEALSPSAVLMGTFSTSVFLLSAALIYIAMDFIPCSIHAIDQPVLVPRKLWHGYCSVWMTLTTERFERSVFQ</sequence>
<dbReference type="Proteomes" id="UP001519460">
    <property type="component" value="Unassembled WGS sequence"/>
</dbReference>
<proteinExistence type="predicted"/>
<keyword evidence="3" id="KW-1185">Reference proteome</keyword>
<feature type="transmembrane region" description="Helical" evidence="1">
    <location>
        <begin position="46"/>
        <end position="68"/>
    </location>
</feature>
<dbReference type="EMBL" id="JACVVK020000004">
    <property type="protein sequence ID" value="KAK7507200.1"/>
    <property type="molecule type" value="Genomic_DNA"/>
</dbReference>
<accession>A0ABD0M5J0</accession>
<dbReference type="AlphaFoldDB" id="A0ABD0M5J0"/>